<dbReference type="EMBL" id="CP023401">
    <property type="protein sequence ID" value="ATC37631.1"/>
    <property type="molecule type" value="Genomic_DNA"/>
</dbReference>
<accession>A0ABN5C116</accession>
<keyword evidence="2" id="KW-1185">Reference proteome</keyword>
<proteinExistence type="predicted"/>
<protein>
    <submittedName>
        <fullName evidence="1">DUF2188 domain-containing protein</fullName>
    </submittedName>
</protein>
<dbReference type="RefSeq" id="WP_009091950.1">
    <property type="nucleotide sequence ID" value="NZ_CP023401.1"/>
</dbReference>
<dbReference type="Pfam" id="PF09954">
    <property type="entry name" value="DUF2188"/>
    <property type="match status" value="1"/>
</dbReference>
<reference evidence="1 2" key="1">
    <citation type="submission" date="2017-09" db="EMBL/GenBank/DDBJ databases">
        <title>Complete circularized genomes of four mosquito-derived Elizabethkingia anophelis isolates.</title>
        <authorList>
            <person name="Nicholson A.C."/>
            <person name="Xu J."/>
        </authorList>
    </citation>
    <scope>NUCLEOTIDE SEQUENCE [LARGE SCALE GENOMIC DNA]</scope>
    <source>
        <strain evidence="1 2">R26</strain>
    </source>
</reference>
<dbReference type="InterPro" id="IPR018691">
    <property type="entry name" value="DUF2188"/>
</dbReference>
<organism evidence="1 2">
    <name type="scientific">Elizabethkingia anophelis R26</name>
    <dbReference type="NCBI Taxonomy" id="1246994"/>
    <lineage>
        <taxon>Bacteria</taxon>
        <taxon>Pseudomonadati</taxon>
        <taxon>Bacteroidota</taxon>
        <taxon>Flavobacteriia</taxon>
        <taxon>Flavobacteriales</taxon>
        <taxon>Weeksellaceae</taxon>
        <taxon>Elizabethkingia</taxon>
    </lineage>
</organism>
<dbReference type="GeneID" id="56685976"/>
<gene>
    <name evidence="1" type="ORF">BAZ09_015910</name>
</gene>
<sequence>MKKNQHVVPHQGKWAVKGAGNQKNTIITNTQKEAIDKARNIAINQESELFIHGKGGQIRAKNSYGNDPSDVKG</sequence>
<dbReference type="Proteomes" id="UP000190057">
    <property type="component" value="Chromosome"/>
</dbReference>
<evidence type="ECO:0000313" key="2">
    <source>
        <dbReference type="Proteomes" id="UP000190057"/>
    </source>
</evidence>
<evidence type="ECO:0000313" key="1">
    <source>
        <dbReference type="EMBL" id="ATC37631.1"/>
    </source>
</evidence>
<name>A0ABN5C116_9FLAO</name>